<feature type="region of interest" description="Disordered" evidence="1">
    <location>
        <begin position="209"/>
        <end position="251"/>
    </location>
</feature>
<dbReference type="InterPro" id="IPR044209">
    <property type="entry name" value="MOS11"/>
</dbReference>
<dbReference type="PANTHER" id="PTHR47701">
    <property type="entry name" value="PROTEIN MODIFIER OF SNC1 11"/>
    <property type="match status" value="1"/>
</dbReference>
<feature type="compositionally biased region" description="Basic residues" evidence="1">
    <location>
        <begin position="1"/>
        <end position="12"/>
    </location>
</feature>
<dbReference type="EMBL" id="CCKQ01000362">
    <property type="protein sequence ID" value="CDW71422.1"/>
    <property type="molecule type" value="Genomic_DNA"/>
</dbReference>
<keyword evidence="4" id="KW-1185">Reference proteome</keyword>
<sequence length="251" mass="28010">MPPKKKGAKKGAKGQADEDEYLEVPQTESQPPVQQPLVQEQVQQQQPVQAQNLIQQQSQAPAQTTTQASSAQRVISNLDSSNSGQVQVVQRVVNLASDSAKGQQGHGEIRIDSTADLSLKEKKELRKQRFTLLGSNPNVTTVDALQKLQEEREKKLQRAQKFGIVTKEVEDLKRQERALKFGLGGQGANAAVNQLSKSEQELKRQERAIRFGNPAGGSSNEEEEKRRKRLERFGQQNTEEVGNRIVKRLKQ</sequence>
<protein>
    <recommendedName>
        <fullName evidence="2">THO1-MOS11 C-terminal domain-containing protein</fullName>
    </recommendedName>
</protein>
<proteinExistence type="predicted"/>
<dbReference type="PANTHER" id="PTHR47701:SF2">
    <property type="entry name" value="PROTEIN MODIFIER OF SNC1 11"/>
    <property type="match status" value="1"/>
</dbReference>
<name>A0A077ZN64_STYLE</name>
<dbReference type="GO" id="GO:0005634">
    <property type="term" value="C:nucleus"/>
    <property type="evidence" value="ECO:0007669"/>
    <property type="project" value="TreeGrafter"/>
</dbReference>
<dbReference type="GO" id="GO:0016973">
    <property type="term" value="P:poly(A)+ mRNA export from nucleus"/>
    <property type="evidence" value="ECO:0007669"/>
    <property type="project" value="InterPro"/>
</dbReference>
<dbReference type="InterPro" id="IPR040746">
    <property type="entry name" value="THO1_MOS11_C"/>
</dbReference>
<evidence type="ECO:0000256" key="1">
    <source>
        <dbReference type="SAM" id="MobiDB-lite"/>
    </source>
</evidence>
<evidence type="ECO:0000313" key="4">
    <source>
        <dbReference type="Proteomes" id="UP000039865"/>
    </source>
</evidence>
<dbReference type="Proteomes" id="UP000039865">
    <property type="component" value="Unassembled WGS sequence"/>
</dbReference>
<feature type="region of interest" description="Disordered" evidence="1">
    <location>
        <begin position="1"/>
        <end position="80"/>
    </location>
</feature>
<dbReference type="Pfam" id="PF18592">
    <property type="entry name" value="Tho1_MOS11_C"/>
    <property type="match status" value="1"/>
</dbReference>
<dbReference type="InParanoid" id="A0A077ZN64"/>
<dbReference type="OrthoDB" id="1194385at2759"/>
<reference evidence="3 4" key="1">
    <citation type="submission" date="2014-06" db="EMBL/GenBank/DDBJ databases">
        <authorList>
            <person name="Swart Estienne"/>
        </authorList>
    </citation>
    <scope>NUCLEOTIDE SEQUENCE [LARGE SCALE GENOMIC DNA]</scope>
    <source>
        <strain evidence="3 4">130c</strain>
    </source>
</reference>
<evidence type="ECO:0000259" key="2">
    <source>
        <dbReference type="Pfam" id="PF18592"/>
    </source>
</evidence>
<gene>
    <name evidence="3" type="primary">Contig360.g406</name>
    <name evidence="3" type="ORF">STYLEM_365</name>
</gene>
<accession>A0A077ZN64</accession>
<dbReference type="AlphaFoldDB" id="A0A077ZN64"/>
<feature type="compositionally biased region" description="Low complexity" evidence="1">
    <location>
        <begin position="30"/>
        <end position="72"/>
    </location>
</feature>
<feature type="domain" description="THO1-MOS11 C-terminal" evidence="2">
    <location>
        <begin position="147"/>
        <end position="182"/>
    </location>
</feature>
<organism evidence="3 4">
    <name type="scientific">Stylonychia lemnae</name>
    <name type="common">Ciliate</name>
    <dbReference type="NCBI Taxonomy" id="5949"/>
    <lineage>
        <taxon>Eukaryota</taxon>
        <taxon>Sar</taxon>
        <taxon>Alveolata</taxon>
        <taxon>Ciliophora</taxon>
        <taxon>Intramacronucleata</taxon>
        <taxon>Spirotrichea</taxon>
        <taxon>Stichotrichia</taxon>
        <taxon>Sporadotrichida</taxon>
        <taxon>Oxytrichidae</taxon>
        <taxon>Stylonychinae</taxon>
        <taxon>Stylonychia</taxon>
    </lineage>
</organism>
<evidence type="ECO:0000313" key="3">
    <source>
        <dbReference type="EMBL" id="CDW71422.1"/>
    </source>
</evidence>